<dbReference type="InParanoid" id="H1XU81"/>
<reference evidence="8 9" key="1">
    <citation type="submission" date="2011-09" db="EMBL/GenBank/DDBJ databases">
        <title>The permanent draft genome of Caldithrix abyssi DSM 13497.</title>
        <authorList>
            <consortium name="US DOE Joint Genome Institute (JGI-PGF)"/>
            <person name="Lucas S."/>
            <person name="Han J."/>
            <person name="Lapidus A."/>
            <person name="Bruce D."/>
            <person name="Goodwin L."/>
            <person name="Pitluck S."/>
            <person name="Peters L."/>
            <person name="Kyrpides N."/>
            <person name="Mavromatis K."/>
            <person name="Ivanova N."/>
            <person name="Mikhailova N."/>
            <person name="Chertkov O."/>
            <person name="Detter J.C."/>
            <person name="Tapia R."/>
            <person name="Han C."/>
            <person name="Land M."/>
            <person name="Hauser L."/>
            <person name="Markowitz V."/>
            <person name="Cheng J.-F."/>
            <person name="Hugenholtz P."/>
            <person name="Woyke T."/>
            <person name="Wu D."/>
            <person name="Spring S."/>
            <person name="Brambilla E."/>
            <person name="Klenk H.-P."/>
            <person name="Eisen J.A."/>
        </authorList>
    </citation>
    <scope>NUCLEOTIDE SEQUENCE [LARGE SCALE GENOMIC DNA]</scope>
    <source>
        <strain evidence="8 9">DSM 13497</strain>
    </source>
</reference>
<keyword evidence="4" id="KW-0175">Coiled coil</keyword>
<dbReference type="PANTHER" id="PTHR45138:SF9">
    <property type="entry name" value="DIGUANYLATE CYCLASE DGCM-RELATED"/>
    <property type="match status" value="1"/>
</dbReference>
<dbReference type="NCBIfam" id="TIGR00254">
    <property type="entry name" value="GGDEF"/>
    <property type="match status" value="1"/>
</dbReference>
<dbReference type="PANTHER" id="PTHR45138">
    <property type="entry name" value="REGULATORY COMPONENTS OF SENSORY TRANSDUCTION SYSTEM"/>
    <property type="match status" value="1"/>
</dbReference>
<evidence type="ECO:0000313" key="7">
    <source>
        <dbReference type="EMBL" id="APF17471.1"/>
    </source>
</evidence>
<dbReference type="Pfam" id="PF00072">
    <property type="entry name" value="Response_reg"/>
    <property type="match status" value="1"/>
</dbReference>
<evidence type="ECO:0000256" key="4">
    <source>
        <dbReference type="SAM" id="Coils"/>
    </source>
</evidence>
<dbReference type="GO" id="GO:1902201">
    <property type="term" value="P:negative regulation of bacterial-type flagellum-dependent cell motility"/>
    <property type="evidence" value="ECO:0007669"/>
    <property type="project" value="TreeGrafter"/>
</dbReference>
<dbReference type="SMART" id="SM00267">
    <property type="entry name" value="GGDEF"/>
    <property type="match status" value="1"/>
</dbReference>
<dbReference type="SUPFAM" id="SSF52172">
    <property type="entry name" value="CheY-like"/>
    <property type="match status" value="1"/>
</dbReference>
<evidence type="ECO:0000256" key="1">
    <source>
        <dbReference type="ARBA" id="ARBA00012528"/>
    </source>
</evidence>
<keyword evidence="9" id="KW-1185">Reference proteome</keyword>
<dbReference type="GO" id="GO:0005886">
    <property type="term" value="C:plasma membrane"/>
    <property type="evidence" value="ECO:0007669"/>
    <property type="project" value="TreeGrafter"/>
</dbReference>
<dbReference type="InterPro" id="IPR011006">
    <property type="entry name" value="CheY-like_superfamily"/>
</dbReference>
<dbReference type="Proteomes" id="UP000183868">
    <property type="component" value="Chromosome"/>
</dbReference>
<name>H1XU81_CALAY</name>
<dbReference type="PROSITE" id="PS50110">
    <property type="entry name" value="RESPONSE_REGULATORY"/>
    <property type="match status" value="1"/>
</dbReference>
<dbReference type="RefSeq" id="WP_006928735.1">
    <property type="nucleotide sequence ID" value="NZ_CM001402.1"/>
</dbReference>
<dbReference type="Gene3D" id="3.40.50.2300">
    <property type="match status" value="1"/>
</dbReference>
<dbReference type="InterPro" id="IPR029016">
    <property type="entry name" value="GAF-like_dom_sf"/>
</dbReference>
<dbReference type="InterPro" id="IPR029787">
    <property type="entry name" value="Nucleotide_cyclase"/>
</dbReference>
<evidence type="ECO:0000259" key="6">
    <source>
        <dbReference type="PROSITE" id="PS50887"/>
    </source>
</evidence>
<dbReference type="OrthoDB" id="453368at2"/>
<evidence type="ECO:0000256" key="3">
    <source>
        <dbReference type="PROSITE-ProRule" id="PRU00169"/>
    </source>
</evidence>
<evidence type="ECO:0000256" key="2">
    <source>
        <dbReference type="ARBA" id="ARBA00034247"/>
    </source>
</evidence>
<dbReference type="STRING" id="880073.Cabys_720"/>
<evidence type="ECO:0000313" key="9">
    <source>
        <dbReference type="Proteomes" id="UP000004671"/>
    </source>
</evidence>
<dbReference type="InterPro" id="IPR000160">
    <property type="entry name" value="GGDEF_dom"/>
</dbReference>
<dbReference type="EMBL" id="CP018099">
    <property type="protein sequence ID" value="APF17471.1"/>
    <property type="molecule type" value="Genomic_DNA"/>
</dbReference>
<dbReference type="GO" id="GO:0043709">
    <property type="term" value="P:cell adhesion involved in single-species biofilm formation"/>
    <property type="evidence" value="ECO:0007669"/>
    <property type="project" value="TreeGrafter"/>
</dbReference>
<dbReference type="KEGG" id="caby:Cabys_720"/>
<dbReference type="HOGENOM" id="CLU_000445_11_28_0"/>
<dbReference type="Pfam" id="PF00990">
    <property type="entry name" value="GGDEF"/>
    <property type="match status" value="1"/>
</dbReference>
<protein>
    <recommendedName>
        <fullName evidence="1">diguanylate cyclase</fullName>
        <ecNumber evidence="1">2.7.7.65</ecNumber>
    </recommendedName>
</protein>
<dbReference type="InterPro" id="IPR001789">
    <property type="entry name" value="Sig_transdc_resp-reg_receiver"/>
</dbReference>
<proteinExistence type="predicted"/>
<reference evidence="7 10" key="2">
    <citation type="submission" date="2016-11" db="EMBL/GenBank/DDBJ databases">
        <title>Genomic analysis of Caldithrix abyssi and proposal of a novel bacterial phylum Caldithrichaeota.</title>
        <authorList>
            <person name="Kublanov I."/>
            <person name="Sigalova O."/>
            <person name="Gavrilov S."/>
            <person name="Lebedinsky A."/>
            <person name="Ivanova N."/>
            <person name="Daum C."/>
            <person name="Reddy T."/>
            <person name="Klenk H.P."/>
            <person name="Goker M."/>
            <person name="Reva O."/>
            <person name="Miroshnichenko M."/>
            <person name="Kyprides N."/>
            <person name="Woyke T."/>
            <person name="Gelfand M."/>
        </authorList>
    </citation>
    <scope>NUCLEOTIDE SEQUENCE [LARGE SCALE GENOMIC DNA]</scope>
    <source>
        <strain evidence="7 10">LF13</strain>
    </source>
</reference>
<dbReference type="PROSITE" id="PS50887">
    <property type="entry name" value="GGDEF"/>
    <property type="match status" value="1"/>
</dbReference>
<gene>
    <name evidence="7" type="ORF">Cabys_720</name>
    <name evidence="8" type="ORF">Calab_1957</name>
</gene>
<dbReference type="GO" id="GO:0052621">
    <property type="term" value="F:diguanylate cyclase activity"/>
    <property type="evidence" value="ECO:0007669"/>
    <property type="project" value="UniProtKB-EC"/>
</dbReference>
<comment type="catalytic activity">
    <reaction evidence="2">
        <text>2 GTP = 3',3'-c-di-GMP + 2 diphosphate</text>
        <dbReference type="Rhea" id="RHEA:24898"/>
        <dbReference type="ChEBI" id="CHEBI:33019"/>
        <dbReference type="ChEBI" id="CHEBI:37565"/>
        <dbReference type="ChEBI" id="CHEBI:58805"/>
        <dbReference type="EC" id="2.7.7.65"/>
    </reaction>
</comment>
<dbReference type="SMART" id="SM00448">
    <property type="entry name" value="REC"/>
    <property type="match status" value="1"/>
</dbReference>
<organism evidence="8 9">
    <name type="scientific">Caldithrix abyssi DSM 13497</name>
    <dbReference type="NCBI Taxonomy" id="880073"/>
    <lineage>
        <taxon>Bacteria</taxon>
        <taxon>Pseudomonadati</taxon>
        <taxon>Calditrichota</taxon>
        <taxon>Calditrichia</taxon>
        <taxon>Calditrichales</taxon>
        <taxon>Calditrichaceae</taxon>
        <taxon>Caldithrix</taxon>
    </lineage>
</organism>
<dbReference type="Gene3D" id="3.30.70.270">
    <property type="match status" value="1"/>
</dbReference>
<dbReference type="eggNOG" id="COG3706">
    <property type="taxonomic scope" value="Bacteria"/>
</dbReference>
<dbReference type="Gene3D" id="3.30.450.40">
    <property type="match status" value="1"/>
</dbReference>
<dbReference type="GO" id="GO:0000160">
    <property type="term" value="P:phosphorelay signal transduction system"/>
    <property type="evidence" value="ECO:0007669"/>
    <property type="project" value="InterPro"/>
</dbReference>
<sequence>MNKNKIKILYIEDDPDARALMGDILRYQGYAYYEASRGLEGIRLAKKHKPDLIIIDLMLPDMQGSEVTTHLKSQPDLKSIPIIALTAAEEEDIREYVLAAGCDGYISKPININEFVFKIEEFLAGKRESVSPEFERELLQRYNINLVERLKRKVSELEQLNKNLTKLNQDLIASREELARYNDLLFYLNALANELRSLEDPEKMLRILPAKIVEGFAIDRCIVFRYDSEEFVISPFSLHGNFNTDSENLNFKMGRDLLALLKEERGLLWVKDAHQIKNPLLKKIADTLNSVSFVVGYLKEFGRKDISDSFVIEGETEELDAIFDIDERFLIYFDKCQTNKKFATYEIRILRSFLHTVAVIFENMLLFNQLKKLYKIKSEEAIRDGLTNVYNYRYFVRELRKEVARTKRYKTPFSLIMLDIDFFKTYNDLHGHLEGDEVLRAISRLLILNTRSTDIVARYGGEEFVIILPGIKKKEAVTFAEKLRRLIKDYQFPDKVHIVPCSLTISLGVASCPEDSDDPVNLVRLADQALYQAKQQGRDQVCVV</sequence>
<evidence type="ECO:0000259" key="5">
    <source>
        <dbReference type="PROSITE" id="PS50110"/>
    </source>
</evidence>
<evidence type="ECO:0000313" key="8">
    <source>
        <dbReference type="EMBL" id="EHO41571.1"/>
    </source>
</evidence>
<dbReference type="CDD" id="cd01949">
    <property type="entry name" value="GGDEF"/>
    <property type="match status" value="1"/>
</dbReference>
<dbReference type="InterPro" id="IPR050469">
    <property type="entry name" value="Diguanylate_Cyclase"/>
</dbReference>
<feature type="modified residue" description="4-aspartylphosphate" evidence="3">
    <location>
        <position position="56"/>
    </location>
</feature>
<evidence type="ECO:0000313" key="10">
    <source>
        <dbReference type="Proteomes" id="UP000183868"/>
    </source>
</evidence>
<dbReference type="InterPro" id="IPR043128">
    <property type="entry name" value="Rev_trsase/Diguanyl_cyclase"/>
</dbReference>
<dbReference type="SUPFAM" id="SSF55781">
    <property type="entry name" value="GAF domain-like"/>
    <property type="match status" value="1"/>
</dbReference>
<feature type="coiled-coil region" evidence="4">
    <location>
        <begin position="143"/>
        <end position="184"/>
    </location>
</feature>
<feature type="domain" description="Response regulatory" evidence="5">
    <location>
        <begin position="7"/>
        <end position="123"/>
    </location>
</feature>
<dbReference type="FunFam" id="3.30.70.270:FF:000001">
    <property type="entry name" value="Diguanylate cyclase domain protein"/>
    <property type="match status" value="1"/>
</dbReference>
<accession>H1XU81</accession>
<dbReference type="EC" id="2.7.7.65" evidence="1"/>
<dbReference type="PaxDb" id="880073-Calab_1957"/>
<dbReference type="AlphaFoldDB" id="H1XU81"/>
<dbReference type="SUPFAM" id="SSF55073">
    <property type="entry name" value="Nucleotide cyclase"/>
    <property type="match status" value="1"/>
</dbReference>
<keyword evidence="3" id="KW-0597">Phosphoprotein</keyword>
<feature type="domain" description="GGDEF" evidence="6">
    <location>
        <begin position="411"/>
        <end position="544"/>
    </location>
</feature>
<dbReference type="EMBL" id="CM001402">
    <property type="protein sequence ID" value="EHO41571.1"/>
    <property type="molecule type" value="Genomic_DNA"/>
</dbReference>
<dbReference type="Proteomes" id="UP000004671">
    <property type="component" value="Chromosome"/>
</dbReference>